<reference evidence="2 3" key="1">
    <citation type="submission" date="2020-07" db="EMBL/GenBank/DDBJ databases">
        <title>Vibrio marinisediminis sp. nov., isolated from marine sediment.</title>
        <authorList>
            <person name="Ji X."/>
        </authorList>
    </citation>
    <scope>NUCLEOTIDE SEQUENCE [LARGE SCALE GENOMIC DNA]</scope>
    <source>
        <strain evidence="2 3">404</strain>
    </source>
</reference>
<feature type="non-terminal residue" evidence="2">
    <location>
        <position position="1"/>
    </location>
</feature>
<evidence type="ECO:0000259" key="1">
    <source>
        <dbReference type="Pfam" id="PF13087"/>
    </source>
</evidence>
<dbReference type="InterPro" id="IPR027417">
    <property type="entry name" value="P-loop_NTPase"/>
</dbReference>
<dbReference type="GO" id="GO:0004386">
    <property type="term" value="F:helicase activity"/>
    <property type="evidence" value="ECO:0007669"/>
    <property type="project" value="UniProtKB-KW"/>
</dbReference>
<dbReference type="AlphaFoldDB" id="A0A7W2IVQ1"/>
<dbReference type="Proteomes" id="UP000571701">
    <property type="component" value="Unassembled WGS sequence"/>
</dbReference>
<protein>
    <submittedName>
        <fullName evidence="2">Helicase</fullName>
    </submittedName>
</protein>
<comment type="caution">
    <text evidence="2">The sequence shown here is derived from an EMBL/GenBank/DDBJ whole genome shotgun (WGS) entry which is preliminary data.</text>
</comment>
<gene>
    <name evidence="2" type="ORF">H2O73_21230</name>
</gene>
<name>A0A7W2IVQ1_9VIBR</name>
<keyword evidence="2" id="KW-0547">Nucleotide-binding</keyword>
<accession>A0A7W2IVQ1</accession>
<feature type="non-terminal residue" evidence="2">
    <location>
        <position position="87"/>
    </location>
</feature>
<dbReference type="EMBL" id="JACFYF010000285">
    <property type="protein sequence ID" value="MBA5764875.1"/>
    <property type="molecule type" value="Genomic_DNA"/>
</dbReference>
<sequence length="87" mass="9457">LSSEPSTVFINSHGFSARTVNSKDAKTVSEIICEAIRCGMPPKEIGVVTPFRNHARRIRSELSAALGGTTAREVVADTVERMQGQER</sequence>
<keyword evidence="2" id="KW-0067">ATP-binding</keyword>
<proteinExistence type="predicted"/>
<keyword evidence="2" id="KW-0347">Helicase</keyword>
<dbReference type="Gene3D" id="3.40.50.300">
    <property type="entry name" value="P-loop containing nucleotide triphosphate hydrolases"/>
    <property type="match status" value="1"/>
</dbReference>
<keyword evidence="2" id="KW-0378">Hydrolase</keyword>
<feature type="domain" description="DNA2/NAM7 helicase-like C-terminal" evidence="1">
    <location>
        <begin position="17"/>
        <end position="87"/>
    </location>
</feature>
<evidence type="ECO:0000313" key="3">
    <source>
        <dbReference type="Proteomes" id="UP000571701"/>
    </source>
</evidence>
<dbReference type="Pfam" id="PF13087">
    <property type="entry name" value="AAA_12"/>
    <property type="match status" value="1"/>
</dbReference>
<keyword evidence="3" id="KW-1185">Reference proteome</keyword>
<evidence type="ECO:0000313" key="2">
    <source>
        <dbReference type="EMBL" id="MBA5764875.1"/>
    </source>
</evidence>
<dbReference type="InterPro" id="IPR041679">
    <property type="entry name" value="DNA2/NAM7-like_C"/>
</dbReference>
<organism evidence="2 3">
    <name type="scientific">Vibrio marinisediminis</name>
    <dbReference type="NCBI Taxonomy" id="2758441"/>
    <lineage>
        <taxon>Bacteria</taxon>
        <taxon>Pseudomonadati</taxon>
        <taxon>Pseudomonadota</taxon>
        <taxon>Gammaproteobacteria</taxon>
        <taxon>Vibrionales</taxon>
        <taxon>Vibrionaceae</taxon>
        <taxon>Vibrio</taxon>
    </lineage>
</organism>